<accession>A0A1A9UHJ7</accession>
<organism evidence="1 2">
    <name type="scientific">Glossina austeni</name>
    <name type="common">Savannah tsetse fly</name>
    <dbReference type="NCBI Taxonomy" id="7395"/>
    <lineage>
        <taxon>Eukaryota</taxon>
        <taxon>Metazoa</taxon>
        <taxon>Ecdysozoa</taxon>
        <taxon>Arthropoda</taxon>
        <taxon>Hexapoda</taxon>
        <taxon>Insecta</taxon>
        <taxon>Pterygota</taxon>
        <taxon>Neoptera</taxon>
        <taxon>Endopterygota</taxon>
        <taxon>Diptera</taxon>
        <taxon>Brachycera</taxon>
        <taxon>Muscomorpha</taxon>
        <taxon>Hippoboscoidea</taxon>
        <taxon>Glossinidae</taxon>
        <taxon>Glossina</taxon>
    </lineage>
</organism>
<dbReference type="Proteomes" id="UP000078200">
    <property type="component" value="Unassembled WGS sequence"/>
</dbReference>
<evidence type="ECO:0000313" key="2">
    <source>
        <dbReference type="Proteomes" id="UP000078200"/>
    </source>
</evidence>
<proteinExistence type="predicted"/>
<evidence type="ECO:0000313" key="1">
    <source>
        <dbReference type="EnsemblMetazoa" id="GAUT005085-PA"/>
    </source>
</evidence>
<keyword evidence="2" id="KW-1185">Reference proteome</keyword>
<dbReference type="EnsemblMetazoa" id="GAUT005085-RA">
    <property type="protein sequence ID" value="GAUT005085-PA"/>
    <property type="gene ID" value="GAUT005085"/>
</dbReference>
<protein>
    <submittedName>
        <fullName evidence="1">Uncharacterized protein</fullName>
    </submittedName>
</protein>
<dbReference type="AlphaFoldDB" id="A0A1A9UHJ7"/>
<name>A0A1A9UHJ7_GLOAU</name>
<dbReference type="VEuPathDB" id="VectorBase:GAUT005085"/>
<reference evidence="1" key="1">
    <citation type="submission" date="2020-05" db="UniProtKB">
        <authorList>
            <consortium name="EnsemblMetazoa"/>
        </authorList>
    </citation>
    <scope>IDENTIFICATION</scope>
    <source>
        <strain evidence="1">TTRI</strain>
    </source>
</reference>
<sequence>MRAAPLPRALSVNTANAKGQQRALVHASLAAATVGRKGRHLTGTFCLTGDTMEGIIQCLVFLKAFSDYIFGHRGLSTLNGEEYEKLLRYSSSRNMNNSDVPSKRSGMQHPDMRTIMTFDDDILQIRLRRDYTLSLSLFLSIFSLNHEINLTLMNAN</sequence>